<dbReference type="Proteomes" id="UP001501671">
    <property type="component" value="Unassembled WGS sequence"/>
</dbReference>
<dbReference type="PANTHER" id="PTHR38761">
    <property type="entry name" value="GLUTAMATE--CYSTEINE LIGASE"/>
    <property type="match status" value="1"/>
</dbReference>
<dbReference type="EC" id="6.3.2.2" evidence="8"/>
<evidence type="ECO:0000313" key="12">
    <source>
        <dbReference type="Proteomes" id="UP001501671"/>
    </source>
</evidence>
<comment type="caution">
    <text evidence="11">The sequence shown here is derived from an EMBL/GenBank/DDBJ whole genome shotgun (WGS) entry which is preliminary data.</text>
</comment>
<dbReference type="GO" id="GO:0016874">
    <property type="term" value="F:ligase activity"/>
    <property type="evidence" value="ECO:0007669"/>
    <property type="project" value="UniProtKB-KW"/>
</dbReference>
<comment type="similarity">
    <text evidence="2 8">Belongs to the glutamate--cysteine ligase type 1 family. Type 1 subfamily.</text>
</comment>
<sequence length="530" mass="58926">MSDPLDRSLALLDQPAHRALLTRSLHGIEKESLRVDPAGNLALSSHPAALGATLTHPRITTDYAESLMEFITGTHAGHEALLQELRDIHRVVYAELGGELLWNQSMPCRLPAEEDIPIAWFGPSNTGMLKHVYRRGLAYRYGKAMQCIAGIHYNFSFADELWGLLAGPDEPAGLSAQDRQSARYVALIRNFTRYSWLLMYLFGASPAVSPDFLRGKPHGLQTLGADTLYLPYATSLRMSDLGYQNKAQAGLKPCYNTLETYVQRLYAAVSQPWPEYEKLGTVRDGQWIQLSTNVLQIENEYYSSIRPKRVARRGERPLVALASRGVQYVEVRCLDIDPFLPVGIDESGSRFMEAFLLFCALQDSPMFAEGGHCSRSANNFLTVVREGRRPGLALDRDGAPVPLRDWGGELLDRIAACADLLDRAHGGVAHAAAVAAQRERLAEPEATPSARFLRELRASGASFLEFSLGLSRVHADAFRREPPAPALREAFRRQAEESLQAQRRMEETETGDFGAFVAAYHARLEGLFRK</sequence>
<evidence type="ECO:0000256" key="3">
    <source>
        <dbReference type="ARBA" id="ARBA00022598"/>
    </source>
</evidence>
<gene>
    <name evidence="8 11" type="primary">gshA</name>
    <name evidence="11" type="ORF">GCM10023144_27550</name>
</gene>
<dbReference type="InterPro" id="IPR006334">
    <property type="entry name" value="Glut_cys_ligase"/>
</dbReference>
<dbReference type="Pfam" id="PF04262">
    <property type="entry name" value="Glu_cys_ligase"/>
    <property type="match status" value="1"/>
</dbReference>
<evidence type="ECO:0000256" key="6">
    <source>
        <dbReference type="ARBA" id="ARBA00022840"/>
    </source>
</evidence>
<evidence type="ECO:0000256" key="9">
    <source>
        <dbReference type="RuleBase" id="RU004391"/>
    </source>
</evidence>
<dbReference type="HAMAP" id="MF_00578">
    <property type="entry name" value="Glu_cys_ligase"/>
    <property type="match status" value="1"/>
</dbReference>
<keyword evidence="5 8" id="KW-0547">Nucleotide-binding</keyword>
<keyword evidence="12" id="KW-1185">Reference proteome</keyword>
<evidence type="ECO:0000259" key="10">
    <source>
        <dbReference type="Pfam" id="PF04262"/>
    </source>
</evidence>
<dbReference type="PANTHER" id="PTHR38761:SF1">
    <property type="entry name" value="GLUTAMATE--CYSTEINE LIGASE"/>
    <property type="match status" value="1"/>
</dbReference>
<comment type="pathway">
    <text evidence="1 8 9">Sulfur metabolism; glutathione biosynthesis; glutathione from L-cysteine and L-glutamate: step 1/2.</text>
</comment>
<keyword evidence="6 8" id="KW-0067">ATP-binding</keyword>
<evidence type="ECO:0000256" key="4">
    <source>
        <dbReference type="ARBA" id="ARBA00022684"/>
    </source>
</evidence>
<feature type="domain" description="Glutamate--cysteine ligase" evidence="10">
    <location>
        <begin position="10"/>
        <end position="379"/>
    </location>
</feature>
<evidence type="ECO:0000256" key="7">
    <source>
        <dbReference type="ARBA" id="ARBA00048819"/>
    </source>
</evidence>
<evidence type="ECO:0000256" key="2">
    <source>
        <dbReference type="ARBA" id="ARBA00008772"/>
    </source>
</evidence>
<dbReference type="InterPro" id="IPR014746">
    <property type="entry name" value="Gln_synth/guanido_kin_cat_dom"/>
</dbReference>
<evidence type="ECO:0000256" key="8">
    <source>
        <dbReference type="HAMAP-Rule" id="MF_00578"/>
    </source>
</evidence>
<reference evidence="12" key="1">
    <citation type="journal article" date="2019" name="Int. J. Syst. Evol. Microbiol.">
        <title>The Global Catalogue of Microorganisms (GCM) 10K type strain sequencing project: providing services to taxonomists for standard genome sequencing and annotation.</title>
        <authorList>
            <consortium name="The Broad Institute Genomics Platform"/>
            <consortium name="The Broad Institute Genome Sequencing Center for Infectious Disease"/>
            <person name="Wu L."/>
            <person name="Ma J."/>
        </authorList>
    </citation>
    <scope>NUCLEOTIDE SEQUENCE [LARGE SCALE GENOMIC DNA]</scope>
    <source>
        <strain evidence="12">JCM 17666</strain>
    </source>
</reference>
<dbReference type="EMBL" id="BAABFO010000012">
    <property type="protein sequence ID" value="GAA4334872.1"/>
    <property type="molecule type" value="Genomic_DNA"/>
</dbReference>
<dbReference type="InterPro" id="IPR007370">
    <property type="entry name" value="Glu_cys_ligase"/>
</dbReference>
<comment type="catalytic activity">
    <reaction evidence="7 8 9">
        <text>L-cysteine + L-glutamate + ATP = gamma-L-glutamyl-L-cysteine + ADP + phosphate + H(+)</text>
        <dbReference type="Rhea" id="RHEA:13285"/>
        <dbReference type="ChEBI" id="CHEBI:15378"/>
        <dbReference type="ChEBI" id="CHEBI:29985"/>
        <dbReference type="ChEBI" id="CHEBI:30616"/>
        <dbReference type="ChEBI" id="CHEBI:35235"/>
        <dbReference type="ChEBI" id="CHEBI:43474"/>
        <dbReference type="ChEBI" id="CHEBI:58173"/>
        <dbReference type="ChEBI" id="CHEBI:456216"/>
        <dbReference type="EC" id="6.3.2.2"/>
    </reaction>
</comment>
<accession>A0ABP8H6Q6</accession>
<dbReference type="SUPFAM" id="SSF55931">
    <property type="entry name" value="Glutamine synthetase/guanido kinase"/>
    <property type="match status" value="1"/>
</dbReference>
<dbReference type="NCBIfam" id="TIGR01434">
    <property type="entry name" value="glu_cys_ligase"/>
    <property type="match status" value="1"/>
</dbReference>
<keyword evidence="3 8" id="KW-0436">Ligase</keyword>
<evidence type="ECO:0000256" key="1">
    <source>
        <dbReference type="ARBA" id="ARBA00005006"/>
    </source>
</evidence>
<organism evidence="11 12">
    <name type="scientific">Pigmentiphaga soli</name>
    <dbReference type="NCBI Taxonomy" id="1007095"/>
    <lineage>
        <taxon>Bacteria</taxon>
        <taxon>Pseudomonadati</taxon>
        <taxon>Pseudomonadota</taxon>
        <taxon>Betaproteobacteria</taxon>
        <taxon>Burkholderiales</taxon>
        <taxon>Alcaligenaceae</taxon>
        <taxon>Pigmentiphaga</taxon>
    </lineage>
</organism>
<proteinExistence type="inferred from homology"/>
<protein>
    <recommendedName>
        <fullName evidence="8">Glutamate--cysteine ligase</fullName>
        <ecNumber evidence="8">6.3.2.2</ecNumber>
    </recommendedName>
    <alternativeName>
        <fullName evidence="8">Gamma-ECS</fullName>
        <shortName evidence="8">GCS</shortName>
    </alternativeName>
    <alternativeName>
        <fullName evidence="8">Gamma-glutamylcysteine synthetase</fullName>
    </alternativeName>
</protein>
<dbReference type="Gene3D" id="3.30.590.20">
    <property type="match status" value="1"/>
</dbReference>
<dbReference type="RefSeq" id="WP_345250413.1">
    <property type="nucleotide sequence ID" value="NZ_BAABFO010000012.1"/>
</dbReference>
<evidence type="ECO:0000313" key="11">
    <source>
        <dbReference type="EMBL" id="GAA4334872.1"/>
    </source>
</evidence>
<name>A0ABP8H6Q6_9BURK</name>
<evidence type="ECO:0000256" key="5">
    <source>
        <dbReference type="ARBA" id="ARBA00022741"/>
    </source>
</evidence>
<keyword evidence="4 8" id="KW-0317">Glutathione biosynthesis</keyword>